<keyword evidence="2" id="KW-1185">Reference proteome</keyword>
<evidence type="ECO:0000313" key="2">
    <source>
        <dbReference type="Proteomes" id="UP001163046"/>
    </source>
</evidence>
<protein>
    <submittedName>
        <fullName evidence="1">Uncharacterized protein</fullName>
    </submittedName>
</protein>
<comment type="caution">
    <text evidence="1">The sequence shown here is derived from an EMBL/GenBank/DDBJ whole genome shotgun (WGS) entry which is preliminary data.</text>
</comment>
<proteinExistence type="predicted"/>
<gene>
    <name evidence="1" type="ORF">OS493_020802</name>
</gene>
<evidence type="ECO:0000313" key="1">
    <source>
        <dbReference type="EMBL" id="KAJ7331101.1"/>
    </source>
</evidence>
<reference evidence="1" key="1">
    <citation type="submission" date="2023-01" db="EMBL/GenBank/DDBJ databases">
        <title>Genome assembly of the deep-sea coral Lophelia pertusa.</title>
        <authorList>
            <person name="Herrera S."/>
            <person name="Cordes E."/>
        </authorList>
    </citation>
    <scope>NUCLEOTIDE SEQUENCE</scope>
    <source>
        <strain evidence="1">USNM1676648</strain>
        <tissue evidence="1">Polyp</tissue>
    </source>
</reference>
<dbReference type="AlphaFoldDB" id="A0A9W9YEE8"/>
<name>A0A9W9YEE8_9CNID</name>
<dbReference type="EMBL" id="MU827790">
    <property type="protein sequence ID" value="KAJ7331101.1"/>
    <property type="molecule type" value="Genomic_DNA"/>
</dbReference>
<accession>A0A9W9YEE8</accession>
<dbReference type="Proteomes" id="UP001163046">
    <property type="component" value="Unassembled WGS sequence"/>
</dbReference>
<sequence length="67" mass="7341">MTQSRCAVKFLSKGKTTGPPQYQHPAWGFLKLGQSVQSTVRRFMSGTVSGNGQLFTSQETHPTMASH</sequence>
<organism evidence="1 2">
    <name type="scientific">Desmophyllum pertusum</name>
    <dbReference type="NCBI Taxonomy" id="174260"/>
    <lineage>
        <taxon>Eukaryota</taxon>
        <taxon>Metazoa</taxon>
        <taxon>Cnidaria</taxon>
        <taxon>Anthozoa</taxon>
        <taxon>Hexacorallia</taxon>
        <taxon>Scleractinia</taxon>
        <taxon>Caryophylliina</taxon>
        <taxon>Caryophylliidae</taxon>
        <taxon>Desmophyllum</taxon>
    </lineage>
</organism>